<keyword evidence="1" id="KW-1133">Transmembrane helix</keyword>
<comment type="caution">
    <text evidence="3">The sequence shown here is derived from an EMBL/GenBank/DDBJ whole genome shotgun (WGS) entry which is preliminary data.</text>
</comment>
<dbReference type="AlphaFoldDB" id="N4W9B4"/>
<proteinExistence type="predicted"/>
<dbReference type="eggNOG" id="COG4327">
    <property type="taxonomic scope" value="Bacteria"/>
</dbReference>
<evidence type="ECO:0000259" key="2">
    <source>
        <dbReference type="Pfam" id="PF13937"/>
    </source>
</evidence>
<evidence type="ECO:0000256" key="1">
    <source>
        <dbReference type="SAM" id="Phobius"/>
    </source>
</evidence>
<name>N4W9B4_9BACI</name>
<evidence type="ECO:0000313" key="3">
    <source>
        <dbReference type="EMBL" id="ENH95839.1"/>
    </source>
</evidence>
<accession>N4W9B4</accession>
<keyword evidence="1" id="KW-0812">Transmembrane</keyword>
<feature type="domain" description="Sodium symporter small subunit" evidence="2">
    <location>
        <begin position="10"/>
        <end position="84"/>
    </location>
</feature>
<sequence length="94" mass="11230">MEKTLDQKQRWYWKKNIQLIISLLIVWAIVGFGGAVIFAEPLYNIRFFEVSFSFWVAHQGAIIVFILLILIYALRMDRLDRLYKKMMKEQEASD</sequence>
<reference evidence="3 4" key="1">
    <citation type="submission" date="2013-03" db="EMBL/GenBank/DDBJ databases">
        <title>Draft genome sequence of Gracibacillus halophilus YIM-C55.5, a moderately halophilic and thermophilic organism from the Xiaochaidamu salt lake.</title>
        <authorList>
            <person name="Sugumar T."/>
            <person name="Polireddy D.R."/>
            <person name="Antony A."/>
            <person name="Madhava Y.R."/>
            <person name="Sivakumar N."/>
        </authorList>
    </citation>
    <scope>NUCLEOTIDE SEQUENCE [LARGE SCALE GENOMIC DNA]</scope>
    <source>
        <strain evidence="3 4">YIM-C55.5</strain>
    </source>
</reference>
<dbReference type="NCBIfam" id="TIGR03647">
    <property type="entry name" value="Na_symport_sm"/>
    <property type="match status" value="1"/>
</dbReference>
<dbReference type="RefSeq" id="WP_003473553.1">
    <property type="nucleotide sequence ID" value="NZ_APML01000072.1"/>
</dbReference>
<feature type="transmembrane region" description="Helical" evidence="1">
    <location>
        <begin position="52"/>
        <end position="74"/>
    </location>
</feature>
<dbReference type="PATRIC" id="fig|1308866.3.peg.2832"/>
<feature type="transmembrane region" description="Helical" evidence="1">
    <location>
        <begin position="20"/>
        <end position="40"/>
    </location>
</feature>
<dbReference type="STRING" id="1308866.J416_14041"/>
<dbReference type="Pfam" id="PF13937">
    <property type="entry name" value="DUF4212"/>
    <property type="match status" value="1"/>
</dbReference>
<dbReference type="Proteomes" id="UP000012283">
    <property type="component" value="Unassembled WGS sequence"/>
</dbReference>
<keyword evidence="4" id="KW-1185">Reference proteome</keyword>
<protein>
    <recommendedName>
        <fullName evidence="2">Sodium symporter small subunit domain-containing protein</fullName>
    </recommendedName>
</protein>
<dbReference type="InterPro" id="IPR019886">
    <property type="entry name" value="Na_symporter_ssu"/>
</dbReference>
<dbReference type="EMBL" id="APML01000072">
    <property type="protein sequence ID" value="ENH95839.1"/>
    <property type="molecule type" value="Genomic_DNA"/>
</dbReference>
<keyword evidence="1" id="KW-0472">Membrane</keyword>
<gene>
    <name evidence="3" type="ORF">J416_14041</name>
</gene>
<evidence type="ECO:0000313" key="4">
    <source>
        <dbReference type="Proteomes" id="UP000012283"/>
    </source>
</evidence>
<organism evidence="3 4">
    <name type="scientific">Gracilibacillus halophilus YIM-C55.5</name>
    <dbReference type="NCBI Taxonomy" id="1308866"/>
    <lineage>
        <taxon>Bacteria</taxon>
        <taxon>Bacillati</taxon>
        <taxon>Bacillota</taxon>
        <taxon>Bacilli</taxon>
        <taxon>Bacillales</taxon>
        <taxon>Bacillaceae</taxon>
        <taxon>Gracilibacillus</taxon>
    </lineage>
</organism>